<keyword evidence="3" id="KW-1185">Reference proteome</keyword>
<organism evidence="2 3">
    <name type="scientific">Streptomyces cadmiisoli</name>
    <dbReference type="NCBI Taxonomy" id="2184053"/>
    <lineage>
        <taxon>Bacteria</taxon>
        <taxon>Bacillati</taxon>
        <taxon>Actinomycetota</taxon>
        <taxon>Actinomycetes</taxon>
        <taxon>Kitasatosporales</taxon>
        <taxon>Streptomycetaceae</taxon>
        <taxon>Streptomyces</taxon>
        <taxon>Streptomyces aurantiacus group</taxon>
    </lineage>
</organism>
<evidence type="ECO:0000313" key="3">
    <source>
        <dbReference type="Proteomes" id="UP000249616"/>
    </source>
</evidence>
<dbReference type="EMBL" id="CP030073">
    <property type="protein sequence ID" value="AWW35635.1"/>
    <property type="molecule type" value="Genomic_DNA"/>
</dbReference>
<dbReference type="Pfam" id="PF19981">
    <property type="entry name" value="DUF6417"/>
    <property type="match status" value="1"/>
</dbReference>
<dbReference type="KEGG" id="scad:DN051_02285"/>
<evidence type="ECO:0000256" key="1">
    <source>
        <dbReference type="SAM" id="MobiDB-lite"/>
    </source>
</evidence>
<name>A0A2Z4IS29_9ACTN</name>
<protein>
    <submittedName>
        <fullName evidence="2">Uncharacterized protein</fullName>
    </submittedName>
</protein>
<sequence>MFGARDRPSHGYVAQTMNDDYEPPDLDDMDFAPAEHTVECLARLTVEEAHDLLWLLQTMVLQDGQVSAEADRLAREIAAGIPSEN</sequence>
<proteinExistence type="predicted"/>
<feature type="region of interest" description="Disordered" evidence="1">
    <location>
        <begin position="1"/>
        <end position="21"/>
    </location>
</feature>
<reference evidence="2 3" key="1">
    <citation type="journal article" date="2019" name="Int. J. Syst. Evol. Microbiol.">
        <title>Streptomyces cadmiisoli sp. nov., a novel actinomycete isolated from cadmium-contaminated soil.</title>
        <authorList>
            <person name="Li K."/>
            <person name="Tang X."/>
            <person name="Zhao J."/>
            <person name="Guo Y."/>
            <person name="Tang Y."/>
            <person name="Gao J."/>
        </authorList>
    </citation>
    <scope>NUCLEOTIDE SEQUENCE [LARGE SCALE GENOMIC DNA]</scope>
    <source>
        <strain evidence="2 3">ZFG47</strain>
    </source>
</reference>
<evidence type="ECO:0000313" key="2">
    <source>
        <dbReference type="EMBL" id="AWW35635.1"/>
    </source>
</evidence>
<accession>A0A2Z4IS29</accession>
<gene>
    <name evidence="2" type="ORF">DN051_02285</name>
</gene>
<dbReference type="Proteomes" id="UP000249616">
    <property type="component" value="Chromosome"/>
</dbReference>
<dbReference type="InterPro" id="IPR046302">
    <property type="entry name" value="DUF6417"/>
</dbReference>
<dbReference type="AlphaFoldDB" id="A0A2Z4IS29"/>